<evidence type="ECO:0000256" key="1">
    <source>
        <dbReference type="SAM" id="Phobius"/>
    </source>
</evidence>
<gene>
    <name evidence="3" type="ORF">EHS25_005752</name>
</gene>
<sequence>MASDLPNKKSCSAIGIVDVDEDPEKAAILAARRLRPVALIAPAATGCAAAIAIVLLSLGIRALLIRWIYDGNPMRFALVAVLPPVFFVVMFPASVIISSALHLFGPVAQFHQNSANYSDLKPPRNASIPLLPITVQMPVYKESLEEVLIPTLESVQRATTVYERQGGIVNVIVCDDGLQLLSEAERARRVKYYRDHNVAYVARPPDGVNGFQRRGRFKKAGNLNHCNSLSLRMEDIMDEMRQWSPNAAEAAMELWTEIDERNLYDAAFAKALDEQSGKTWAEGNIRIGEIILLIDSDTRVPEDCFMDASMEMTQSPHVAIIQHSSGVMQVAHHFFENGVAFFTRNLQIGISFTASSGDGAPFVGHNAFLRWRALQECALADPYDGVARIWSESHVSEDFQISLRLQSLGWTLRWATYSNNGFEEGVSLTCSDELARWQKYAYGCSEIIFNPIRYWPTRSPLTKLFRTFLASNIPPHAKYGIMGYIFSYYAISLACTASLANYVLIGIFAISDSFYCSSWNILFVCLLLFQRVTNLVMCILRYRLKLEHAGKDAFAQVKWIPFFVVFFGGLSLPITQSFMNHLFSLNMSWTSTSKSVVKSNFFLQMPRIWRRFWIQIVVSVVVLAGMIVSTTSLAPAAYRVTTIEAIVPLALTYAFHLIWPFVLDTDITTFTF</sequence>
<feature type="transmembrane region" description="Helical" evidence="1">
    <location>
        <begin position="76"/>
        <end position="104"/>
    </location>
</feature>
<accession>A0A427XW32</accession>
<feature type="domain" description="Glycosyltransferase 2-like" evidence="2">
    <location>
        <begin position="290"/>
        <end position="497"/>
    </location>
</feature>
<keyword evidence="1" id="KW-0472">Membrane</keyword>
<comment type="caution">
    <text evidence="3">The sequence shown here is derived from an EMBL/GenBank/DDBJ whole genome shotgun (WGS) entry which is preliminary data.</text>
</comment>
<dbReference type="Proteomes" id="UP000279259">
    <property type="component" value="Unassembled WGS sequence"/>
</dbReference>
<keyword evidence="4" id="KW-1185">Reference proteome</keyword>
<dbReference type="PANTHER" id="PTHR35408:SF3">
    <property type="entry name" value="GLYCOSYLTRANSFERASE 2-LIKE DOMAIN-CONTAINING PROTEIN"/>
    <property type="match status" value="1"/>
</dbReference>
<feature type="transmembrane region" description="Helical" evidence="1">
    <location>
        <begin position="612"/>
        <end position="633"/>
    </location>
</feature>
<evidence type="ECO:0000313" key="4">
    <source>
        <dbReference type="Proteomes" id="UP000279259"/>
    </source>
</evidence>
<dbReference type="OrthoDB" id="38531at2759"/>
<dbReference type="AlphaFoldDB" id="A0A427XW32"/>
<dbReference type="InterPro" id="IPR029044">
    <property type="entry name" value="Nucleotide-diphossugar_trans"/>
</dbReference>
<feature type="transmembrane region" description="Helical" evidence="1">
    <location>
        <begin position="37"/>
        <end position="64"/>
    </location>
</feature>
<organism evidence="3 4">
    <name type="scientific">Saitozyma podzolica</name>
    <dbReference type="NCBI Taxonomy" id="1890683"/>
    <lineage>
        <taxon>Eukaryota</taxon>
        <taxon>Fungi</taxon>
        <taxon>Dikarya</taxon>
        <taxon>Basidiomycota</taxon>
        <taxon>Agaricomycotina</taxon>
        <taxon>Tremellomycetes</taxon>
        <taxon>Tremellales</taxon>
        <taxon>Trimorphomycetaceae</taxon>
        <taxon>Saitozyma</taxon>
    </lineage>
</organism>
<name>A0A427XW32_9TREE</name>
<evidence type="ECO:0000313" key="3">
    <source>
        <dbReference type="EMBL" id="RSH83042.1"/>
    </source>
</evidence>
<reference evidence="3 4" key="1">
    <citation type="submission" date="2018-11" db="EMBL/GenBank/DDBJ databases">
        <title>Genome sequence of Saitozyma podzolica DSM 27192.</title>
        <authorList>
            <person name="Aliyu H."/>
            <person name="Gorte O."/>
            <person name="Ochsenreither K."/>
        </authorList>
    </citation>
    <scope>NUCLEOTIDE SEQUENCE [LARGE SCALE GENOMIC DNA]</scope>
    <source>
        <strain evidence="3 4">DSM 27192</strain>
    </source>
</reference>
<dbReference type="EMBL" id="RSCD01000025">
    <property type="protein sequence ID" value="RSH83042.1"/>
    <property type="molecule type" value="Genomic_DNA"/>
</dbReference>
<feature type="transmembrane region" description="Helical" evidence="1">
    <location>
        <begin position="645"/>
        <end position="662"/>
    </location>
</feature>
<proteinExistence type="predicted"/>
<dbReference type="InterPro" id="IPR001173">
    <property type="entry name" value="Glyco_trans_2-like"/>
</dbReference>
<dbReference type="STRING" id="1890683.A0A427XW32"/>
<dbReference type="SUPFAM" id="SSF53448">
    <property type="entry name" value="Nucleotide-diphospho-sugar transferases"/>
    <property type="match status" value="1"/>
</dbReference>
<feature type="transmembrane region" description="Helical" evidence="1">
    <location>
        <begin position="486"/>
        <end position="509"/>
    </location>
</feature>
<evidence type="ECO:0000259" key="2">
    <source>
        <dbReference type="Pfam" id="PF13632"/>
    </source>
</evidence>
<dbReference type="Pfam" id="PF13632">
    <property type="entry name" value="Glyco_trans_2_3"/>
    <property type="match status" value="1"/>
</dbReference>
<dbReference type="Gene3D" id="3.90.550.10">
    <property type="entry name" value="Spore Coat Polysaccharide Biosynthesis Protein SpsA, Chain A"/>
    <property type="match status" value="1"/>
</dbReference>
<feature type="transmembrane region" description="Helical" evidence="1">
    <location>
        <begin position="560"/>
        <end position="579"/>
    </location>
</feature>
<keyword evidence="1" id="KW-1133">Transmembrane helix</keyword>
<protein>
    <recommendedName>
        <fullName evidence="2">Glycosyltransferase 2-like domain-containing protein</fullName>
    </recommendedName>
</protein>
<keyword evidence="1" id="KW-0812">Transmembrane</keyword>
<dbReference type="PANTHER" id="PTHR35408">
    <property type="entry name" value="CHROMOSOME 15, WHOLE GENOME SHOTGUN SEQUENCE"/>
    <property type="match status" value="1"/>
</dbReference>
<feature type="transmembrane region" description="Helical" evidence="1">
    <location>
        <begin position="521"/>
        <end position="540"/>
    </location>
</feature>